<dbReference type="InterPro" id="IPR010982">
    <property type="entry name" value="Lambda_DNA-bd_dom_sf"/>
</dbReference>
<dbReference type="Gene3D" id="1.10.260.40">
    <property type="entry name" value="lambda repressor-like DNA-binding domains"/>
    <property type="match status" value="1"/>
</dbReference>
<gene>
    <name evidence="3" type="ORF">PCE31107_00090</name>
</gene>
<dbReference type="AlphaFoldDB" id="A0A5E4RFK8"/>
<dbReference type="Pfam" id="PF13560">
    <property type="entry name" value="HTH_31"/>
    <property type="match status" value="1"/>
</dbReference>
<proteinExistence type="predicted"/>
<organism evidence="3 4">
    <name type="scientific">Pandoraea cepalis</name>
    <dbReference type="NCBI Taxonomy" id="2508294"/>
    <lineage>
        <taxon>Bacteria</taxon>
        <taxon>Pseudomonadati</taxon>
        <taxon>Pseudomonadota</taxon>
        <taxon>Betaproteobacteria</taxon>
        <taxon>Burkholderiales</taxon>
        <taxon>Burkholderiaceae</taxon>
        <taxon>Pandoraea</taxon>
    </lineage>
</organism>
<dbReference type="InterPro" id="IPR001387">
    <property type="entry name" value="Cro/C1-type_HTH"/>
</dbReference>
<dbReference type="SUPFAM" id="SSF47413">
    <property type="entry name" value="lambda repressor-like DNA-binding domains"/>
    <property type="match status" value="1"/>
</dbReference>
<protein>
    <recommendedName>
        <fullName evidence="2">HTH cro/C1-type domain-containing protein</fullName>
    </recommendedName>
</protein>
<evidence type="ECO:0000313" key="3">
    <source>
        <dbReference type="EMBL" id="VVD60758.1"/>
    </source>
</evidence>
<evidence type="ECO:0000256" key="1">
    <source>
        <dbReference type="SAM" id="MobiDB-lite"/>
    </source>
</evidence>
<dbReference type="PROSITE" id="PS50943">
    <property type="entry name" value="HTH_CROC1"/>
    <property type="match status" value="1"/>
</dbReference>
<evidence type="ECO:0000313" key="4">
    <source>
        <dbReference type="Proteomes" id="UP000396788"/>
    </source>
</evidence>
<accession>A0A5E4RFK8</accession>
<sequence length="140" mass="16267">MSPFSQFLHDLRMRRDLRQADLAELLGYEQSYISALEVGLKGPPTNEFLDRLIQALDLSTSEQHDLRAVSHASQRKLVIEPDAPPDIYWLLTELRDKLPRISPSQVRIIREVLGMRAASSDERSEPMRRLKRRRKEEATM</sequence>
<dbReference type="CDD" id="cd00093">
    <property type="entry name" value="HTH_XRE"/>
    <property type="match status" value="1"/>
</dbReference>
<evidence type="ECO:0000259" key="2">
    <source>
        <dbReference type="PROSITE" id="PS50943"/>
    </source>
</evidence>
<name>A0A5E4RFK8_9BURK</name>
<feature type="domain" description="HTH cro/C1-type" evidence="2">
    <location>
        <begin position="8"/>
        <end position="63"/>
    </location>
</feature>
<dbReference type="EMBL" id="CABPRY010000001">
    <property type="protein sequence ID" value="VVD60758.1"/>
    <property type="molecule type" value="Genomic_DNA"/>
</dbReference>
<dbReference type="SMART" id="SM00530">
    <property type="entry name" value="HTH_XRE"/>
    <property type="match status" value="1"/>
</dbReference>
<dbReference type="Proteomes" id="UP000396788">
    <property type="component" value="Unassembled WGS sequence"/>
</dbReference>
<reference evidence="3 4" key="1">
    <citation type="submission" date="2019-08" db="EMBL/GenBank/DDBJ databases">
        <authorList>
            <person name="Peeters C."/>
        </authorList>
    </citation>
    <scope>NUCLEOTIDE SEQUENCE [LARGE SCALE GENOMIC DNA]</scope>
    <source>
        <strain evidence="3 4">LMG 31107</strain>
    </source>
</reference>
<dbReference type="GO" id="GO:0003677">
    <property type="term" value="F:DNA binding"/>
    <property type="evidence" value="ECO:0007669"/>
    <property type="project" value="InterPro"/>
</dbReference>
<feature type="region of interest" description="Disordered" evidence="1">
    <location>
        <begin position="120"/>
        <end position="140"/>
    </location>
</feature>
<dbReference type="RefSeq" id="WP_150605823.1">
    <property type="nucleotide sequence ID" value="NZ_CABPRY010000001.1"/>
</dbReference>